<accession>A0A8X6L8G9</accession>
<proteinExistence type="predicted"/>
<dbReference type="InterPro" id="IPR005135">
    <property type="entry name" value="Endo/exonuclease/phosphatase"/>
</dbReference>
<evidence type="ECO:0000313" key="3">
    <source>
        <dbReference type="Proteomes" id="UP000887116"/>
    </source>
</evidence>
<dbReference type="AlphaFoldDB" id="A0A8X6L8G9"/>
<dbReference type="Proteomes" id="UP000887116">
    <property type="component" value="Unassembled WGS sequence"/>
</dbReference>
<dbReference type="PANTHER" id="PTHR33273:SF4">
    <property type="entry name" value="ENDONUCLEASE_EXONUCLEASE_PHOSPHATASE DOMAIN-CONTAINING PROTEIN"/>
    <property type="match status" value="1"/>
</dbReference>
<comment type="caution">
    <text evidence="2">The sequence shown here is derived from an EMBL/GenBank/DDBJ whole genome shotgun (WGS) entry which is preliminary data.</text>
</comment>
<dbReference type="SUPFAM" id="SSF56219">
    <property type="entry name" value="DNase I-like"/>
    <property type="match status" value="1"/>
</dbReference>
<name>A0A8X6L8G9_TRICU</name>
<dbReference type="InterPro" id="IPR036691">
    <property type="entry name" value="Endo/exonu/phosph_ase_sf"/>
</dbReference>
<keyword evidence="2" id="KW-0548">Nucleotidyltransferase</keyword>
<keyword evidence="3" id="KW-1185">Reference proteome</keyword>
<dbReference type="Pfam" id="PF14529">
    <property type="entry name" value="Exo_endo_phos_2"/>
    <property type="match status" value="1"/>
</dbReference>
<keyword evidence="2" id="KW-0695">RNA-directed DNA polymerase</keyword>
<gene>
    <name evidence="2" type="primary">X-elementORF2_482</name>
    <name evidence="2" type="ORF">TNCT_60271</name>
</gene>
<evidence type="ECO:0000259" key="1">
    <source>
        <dbReference type="Pfam" id="PF14529"/>
    </source>
</evidence>
<dbReference type="Gene3D" id="3.60.10.10">
    <property type="entry name" value="Endonuclease/exonuclease/phosphatase"/>
    <property type="match status" value="1"/>
</dbReference>
<dbReference type="GO" id="GO:0003964">
    <property type="term" value="F:RNA-directed DNA polymerase activity"/>
    <property type="evidence" value="ECO:0007669"/>
    <property type="project" value="UniProtKB-KW"/>
</dbReference>
<dbReference type="PANTHER" id="PTHR33273">
    <property type="entry name" value="DOMAIN-CONTAINING PROTEIN, PUTATIVE-RELATED"/>
    <property type="match status" value="1"/>
</dbReference>
<protein>
    <submittedName>
        <fullName evidence="2">Putative RNA-directed DNA polymerase from transposon X-element</fullName>
    </submittedName>
</protein>
<organism evidence="2 3">
    <name type="scientific">Trichonephila clavata</name>
    <name type="common">Joro spider</name>
    <name type="synonym">Nephila clavata</name>
    <dbReference type="NCBI Taxonomy" id="2740835"/>
    <lineage>
        <taxon>Eukaryota</taxon>
        <taxon>Metazoa</taxon>
        <taxon>Ecdysozoa</taxon>
        <taxon>Arthropoda</taxon>
        <taxon>Chelicerata</taxon>
        <taxon>Arachnida</taxon>
        <taxon>Araneae</taxon>
        <taxon>Araneomorphae</taxon>
        <taxon>Entelegynae</taxon>
        <taxon>Araneoidea</taxon>
        <taxon>Nephilidae</taxon>
        <taxon>Trichonephila</taxon>
    </lineage>
</organism>
<feature type="domain" description="Endonuclease/exonuclease/phosphatase" evidence="1">
    <location>
        <begin position="1"/>
        <end position="76"/>
    </location>
</feature>
<sequence>MGDFNAKHTSWGCSRSETRGIYSYITRKNIDLFAPTTPTRYGTASASIIDYALLKNINWPCTIDSIPELSSDHNPIKLLFPKTSNFNFPPPQLNTTWSTFTNILSNADNFNLPNACSTQEIDSQVSNLTKDILHAHACSSKPINKPEQPFVQGELKKLFKDRNKARKIWQTSRHPQHKTDLNRIQNIIKRKVKEYRQQVWEDNLTSLNTEDNSLWGAAKAFRRKAAPISALNGPAGTALSDTQKTELIAKSLENQFKLNDIHNPHKDEIITNIVDAYFDTNSNNSDPLPPPLPSEIINIIKQIKIKKSLGREGITNKMLKKLL</sequence>
<reference evidence="2" key="1">
    <citation type="submission" date="2020-07" db="EMBL/GenBank/DDBJ databases">
        <title>Multicomponent nature underlies the extraordinary mechanical properties of spider dragline silk.</title>
        <authorList>
            <person name="Kono N."/>
            <person name="Nakamura H."/>
            <person name="Mori M."/>
            <person name="Yoshida Y."/>
            <person name="Ohtoshi R."/>
            <person name="Malay A.D."/>
            <person name="Moran D.A.P."/>
            <person name="Tomita M."/>
            <person name="Numata K."/>
            <person name="Arakawa K."/>
        </authorList>
    </citation>
    <scope>NUCLEOTIDE SEQUENCE</scope>
</reference>
<keyword evidence="2" id="KW-0808">Transferase</keyword>
<evidence type="ECO:0000313" key="2">
    <source>
        <dbReference type="EMBL" id="GFR01586.1"/>
    </source>
</evidence>
<dbReference type="EMBL" id="BMAO01005462">
    <property type="protein sequence ID" value="GFR01586.1"/>
    <property type="molecule type" value="Genomic_DNA"/>
</dbReference>
<dbReference type="OrthoDB" id="6437002at2759"/>